<dbReference type="InterPro" id="IPR005011">
    <property type="entry name" value="SNU66/SART1"/>
</dbReference>
<proteinExistence type="inferred from homology"/>
<feature type="region of interest" description="Disordered" evidence="4">
    <location>
        <begin position="331"/>
        <end position="370"/>
    </location>
</feature>
<evidence type="ECO:0000256" key="3">
    <source>
        <dbReference type="ARBA" id="ARBA00023242"/>
    </source>
</evidence>
<accession>A0ABV2AIT4</accession>
<dbReference type="EMBL" id="JBDODL010000335">
    <property type="protein sequence ID" value="MES1919596.1"/>
    <property type="molecule type" value="Genomic_DNA"/>
</dbReference>
<keyword evidence="6" id="KW-1185">Reference proteome</keyword>
<feature type="compositionally biased region" description="Polar residues" evidence="4">
    <location>
        <begin position="97"/>
        <end position="115"/>
    </location>
</feature>
<feature type="compositionally biased region" description="Basic and acidic residues" evidence="4">
    <location>
        <begin position="358"/>
        <end position="370"/>
    </location>
</feature>
<feature type="region of interest" description="Disordered" evidence="4">
    <location>
        <begin position="97"/>
        <end position="121"/>
    </location>
</feature>
<reference evidence="5 6" key="1">
    <citation type="journal article" date="2024" name="BMC Biol.">
        <title>Comparative genomics of Ascetosporea gives new insight into the evolutionary basis for animal parasitism in Rhizaria.</title>
        <authorList>
            <person name="Hiltunen Thoren M."/>
            <person name="Onut-Brannstrom I."/>
            <person name="Alfjorden A."/>
            <person name="Peckova H."/>
            <person name="Swords F."/>
            <person name="Hooper C."/>
            <person name="Holzer A.S."/>
            <person name="Bass D."/>
            <person name="Burki F."/>
        </authorList>
    </citation>
    <scope>NUCLEOTIDE SEQUENCE [LARGE SCALE GENOMIC DNA]</scope>
    <source>
        <strain evidence="5">20-A016</strain>
    </source>
</reference>
<keyword evidence="3" id="KW-0539">Nucleus</keyword>
<evidence type="ECO:0000256" key="1">
    <source>
        <dbReference type="ARBA" id="ARBA00004123"/>
    </source>
</evidence>
<protein>
    <submittedName>
        <fullName evidence="5">Uncharacterized protein</fullName>
    </submittedName>
</protein>
<dbReference type="PANTHER" id="PTHR14152:SF5">
    <property type="entry name" value="U4_U6.U5 TRI-SNRNP-ASSOCIATED PROTEIN 1"/>
    <property type="match status" value="1"/>
</dbReference>
<evidence type="ECO:0000256" key="4">
    <source>
        <dbReference type="SAM" id="MobiDB-lite"/>
    </source>
</evidence>
<evidence type="ECO:0000256" key="2">
    <source>
        <dbReference type="ARBA" id="ARBA00006076"/>
    </source>
</evidence>
<dbReference type="Pfam" id="PF03343">
    <property type="entry name" value="SART-1"/>
    <property type="match status" value="2"/>
</dbReference>
<gene>
    <name evidence="5" type="ORF">MHBO_001397</name>
</gene>
<organism evidence="5 6">
    <name type="scientific">Bonamia ostreae</name>
    <dbReference type="NCBI Taxonomy" id="126728"/>
    <lineage>
        <taxon>Eukaryota</taxon>
        <taxon>Sar</taxon>
        <taxon>Rhizaria</taxon>
        <taxon>Endomyxa</taxon>
        <taxon>Ascetosporea</taxon>
        <taxon>Haplosporida</taxon>
        <taxon>Bonamia</taxon>
    </lineage>
</organism>
<evidence type="ECO:0000313" key="6">
    <source>
        <dbReference type="Proteomes" id="UP001439008"/>
    </source>
</evidence>
<feature type="compositionally biased region" description="Polar residues" evidence="4">
    <location>
        <begin position="331"/>
        <end position="340"/>
    </location>
</feature>
<dbReference type="Proteomes" id="UP001439008">
    <property type="component" value="Unassembled WGS sequence"/>
</dbReference>
<comment type="similarity">
    <text evidence="2">Belongs to the SNU66/SART1 family.</text>
</comment>
<comment type="subcellular location">
    <subcellularLocation>
        <location evidence="1">Nucleus</location>
    </subcellularLocation>
</comment>
<evidence type="ECO:0000313" key="5">
    <source>
        <dbReference type="EMBL" id="MES1919596.1"/>
    </source>
</evidence>
<comment type="caution">
    <text evidence="5">The sequence shown here is derived from an EMBL/GenBank/DDBJ whole genome shotgun (WGS) entry which is preliminary data.</text>
</comment>
<feature type="non-terminal residue" evidence="5">
    <location>
        <position position="1"/>
    </location>
</feature>
<dbReference type="PANTHER" id="PTHR14152">
    <property type="entry name" value="SQUAMOUS CELL CARCINOMA ANTIGEN RECOGNISED BY CYTOTOXIC T LYMPHOCYTES"/>
    <property type="match status" value="1"/>
</dbReference>
<sequence>ILSKMNGNIGVSHQITDFEETPRILTLEDELIVGKDGKLNEKDDTLHSAELREEEIAKRNIRRRARLPDAEDRFGDSLLPGSSSILPQYNEPETDLAKSNFSLNHPNFRNQNELKSSNKNDEAKSAILKDLKQNRKLSSDYFSRDEFTINKQRKLKKSRKSRINDKTEKPEIVANLKIVSRGSRRRKSSIILKNKKRENGENEKNTETEKVLKMDDKKFLLEKERERQFVQNKEAKAAEKAVLDKVRDNEVDDEDEDDLYKIMADQRNALFMNAAEISDKIRKSIDTQNRKKFLEENIKNGYNETEDFLQSIEIKRNDKFNADDFIKPENTNFDKSYLTENNKNRSTKNKKSNQNDTEQDKIEKNETNEETLKYEPVLDKIVGSEPLASSSVSDALKLFKMRGFLSGKDKHDFIGRQNDEKPSFFKENELNKSNINLEYLDPKTGRRLTRKQAFRNLSHIFHGRNPGDIKKSKLKRDMKNFRDRHAKNSTETPTGLVSKTKKSAKRLNRPFVTLDNNKNAAFVKLDKTGKFAK</sequence>
<name>A0ABV2AIT4_9EUKA</name>